<evidence type="ECO:0000259" key="9">
    <source>
        <dbReference type="Pfam" id="PF13962"/>
    </source>
</evidence>
<dbReference type="GO" id="GO:0005886">
    <property type="term" value="C:plasma membrane"/>
    <property type="evidence" value="ECO:0007669"/>
    <property type="project" value="TreeGrafter"/>
</dbReference>
<feature type="transmembrane region" description="Helical" evidence="8">
    <location>
        <begin position="416"/>
        <end position="437"/>
    </location>
</feature>
<dbReference type="InterPro" id="IPR036770">
    <property type="entry name" value="Ankyrin_rpt-contain_sf"/>
</dbReference>
<dbReference type="Pfam" id="PF13962">
    <property type="entry name" value="PGG"/>
    <property type="match status" value="1"/>
</dbReference>
<dbReference type="SUPFAM" id="SSF48403">
    <property type="entry name" value="Ankyrin repeat"/>
    <property type="match status" value="1"/>
</dbReference>
<accession>A0A0D9XPR0</accession>
<feature type="transmembrane region" description="Helical" evidence="8">
    <location>
        <begin position="473"/>
        <end position="493"/>
    </location>
</feature>
<feature type="repeat" description="ANK" evidence="7">
    <location>
        <begin position="220"/>
        <end position="244"/>
    </location>
</feature>
<keyword evidence="3" id="KW-0677">Repeat</keyword>
<dbReference type="AlphaFoldDB" id="A0A0D9XPR0"/>
<keyword evidence="5 7" id="KW-0040">ANK repeat</keyword>
<evidence type="ECO:0000313" key="10">
    <source>
        <dbReference type="EnsemblPlants" id="LPERR11G04410.1"/>
    </source>
</evidence>
<dbReference type="eggNOG" id="KOG0504">
    <property type="taxonomic scope" value="Eukaryota"/>
</dbReference>
<dbReference type="HOGENOM" id="CLU_000134_36_3_1"/>
<dbReference type="InterPro" id="IPR002110">
    <property type="entry name" value="Ankyrin_rpt"/>
</dbReference>
<keyword evidence="11" id="KW-1185">Reference proteome</keyword>
<dbReference type="Gene3D" id="1.25.40.20">
    <property type="entry name" value="Ankyrin repeat-containing domain"/>
    <property type="match status" value="1"/>
</dbReference>
<protein>
    <recommendedName>
        <fullName evidence="9">PGG domain-containing protein</fullName>
    </recommendedName>
</protein>
<sequence>MAQECEENILACQNASGDTALHLAAMHGHGAAVEALVAARVMASELNNAGMSPLYLAVMSGSVPAVRAIITSCQDASSVGLSLQNALHAAVFQSSDMVDLLLQWKPELASQVDYNGSTPLHFAASNGNRSVVRAILRVVPPSTVYMKDTDGLSALHVAARLGHADVVEKIIKEFPDAEELRDGHGETFLHTAAREKHSSVVSLAIKNSKQSDLLNMQDKHGNTPLHLAVVSGAPIIVDALLRKGKVHTNVLNDDGHTPLDLVLTSTSLFNTLSFVVTLVAFGAQPRPQRHDHLKPWRGKDIAKGIEKMSNGLAVVATLIATVAFTAGFNMPGGYGNNGMASLNYKLRFKCFMVLDALAVATSVVAVILLVYGKVSRSDSWKTSTIAVNFMWVSLLSLVLAFYAALRAVMTTSKAELILYLIVYMGLVSLVVFVGKLIEFSSRICTVWRFVWVWRSPHHAHAVKRAYPFAGISAYNYFFFLFVTVVTSAGFVVLDRLSSWLPDKTISPAPAPL</sequence>
<feature type="repeat" description="ANK" evidence="7">
    <location>
        <begin position="16"/>
        <end position="48"/>
    </location>
</feature>
<organism evidence="10 11">
    <name type="scientific">Leersia perrieri</name>
    <dbReference type="NCBI Taxonomy" id="77586"/>
    <lineage>
        <taxon>Eukaryota</taxon>
        <taxon>Viridiplantae</taxon>
        <taxon>Streptophyta</taxon>
        <taxon>Embryophyta</taxon>
        <taxon>Tracheophyta</taxon>
        <taxon>Spermatophyta</taxon>
        <taxon>Magnoliopsida</taxon>
        <taxon>Liliopsida</taxon>
        <taxon>Poales</taxon>
        <taxon>Poaceae</taxon>
        <taxon>BOP clade</taxon>
        <taxon>Oryzoideae</taxon>
        <taxon>Oryzeae</taxon>
        <taxon>Oryzinae</taxon>
        <taxon>Leersia</taxon>
    </lineage>
</organism>
<feature type="transmembrane region" description="Helical" evidence="8">
    <location>
        <begin position="311"/>
        <end position="331"/>
    </location>
</feature>
<keyword evidence="6 8" id="KW-0472">Membrane</keyword>
<dbReference type="Proteomes" id="UP000032180">
    <property type="component" value="Chromosome 11"/>
</dbReference>
<keyword evidence="2 8" id="KW-0812">Transmembrane</keyword>
<name>A0A0D9XPR0_9ORYZ</name>
<feature type="repeat" description="ANK" evidence="7">
    <location>
        <begin position="115"/>
        <end position="137"/>
    </location>
</feature>
<reference evidence="10" key="3">
    <citation type="submission" date="2015-04" db="UniProtKB">
        <authorList>
            <consortium name="EnsemblPlants"/>
        </authorList>
    </citation>
    <scope>IDENTIFICATION</scope>
</reference>
<dbReference type="Pfam" id="PF12796">
    <property type="entry name" value="Ank_2"/>
    <property type="match status" value="3"/>
</dbReference>
<evidence type="ECO:0000256" key="4">
    <source>
        <dbReference type="ARBA" id="ARBA00022989"/>
    </source>
</evidence>
<dbReference type="PROSITE" id="PS50297">
    <property type="entry name" value="ANK_REP_REGION"/>
    <property type="match status" value="4"/>
</dbReference>
<evidence type="ECO:0000256" key="3">
    <source>
        <dbReference type="ARBA" id="ARBA00022737"/>
    </source>
</evidence>
<evidence type="ECO:0000256" key="5">
    <source>
        <dbReference type="ARBA" id="ARBA00023043"/>
    </source>
</evidence>
<dbReference type="SMART" id="SM00248">
    <property type="entry name" value="ANK"/>
    <property type="match status" value="8"/>
</dbReference>
<evidence type="ECO:0000256" key="6">
    <source>
        <dbReference type="ARBA" id="ARBA00023136"/>
    </source>
</evidence>
<dbReference type="PROSITE" id="PS50088">
    <property type="entry name" value="ANK_REPEAT"/>
    <property type="match status" value="4"/>
</dbReference>
<dbReference type="PANTHER" id="PTHR24186">
    <property type="entry name" value="PROTEIN PHOSPHATASE 1 REGULATORY SUBUNIT"/>
    <property type="match status" value="1"/>
</dbReference>
<evidence type="ECO:0000256" key="2">
    <source>
        <dbReference type="ARBA" id="ARBA00022692"/>
    </source>
</evidence>
<evidence type="ECO:0000256" key="1">
    <source>
        <dbReference type="ARBA" id="ARBA00004141"/>
    </source>
</evidence>
<dbReference type="EnsemblPlants" id="LPERR11G04410.1">
    <property type="protein sequence ID" value="LPERR11G04410.1"/>
    <property type="gene ID" value="LPERR11G04410"/>
</dbReference>
<feature type="transmembrane region" description="Helical" evidence="8">
    <location>
        <begin position="351"/>
        <end position="372"/>
    </location>
</feature>
<feature type="transmembrane region" description="Helical" evidence="8">
    <location>
        <begin position="384"/>
        <end position="404"/>
    </location>
</feature>
<dbReference type="PANTHER" id="PTHR24186:SF41">
    <property type="entry name" value="PGG DOMAIN-CONTAINING PROTEIN"/>
    <property type="match status" value="1"/>
</dbReference>
<feature type="domain" description="PGG" evidence="9">
    <location>
        <begin position="303"/>
        <end position="406"/>
    </location>
</feature>
<dbReference type="STRING" id="77586.A0A0D9XPR0"/>
<evidence type="ECO:0000313" key="11">
    <source>
        <dbReference type="Proteomes" id="UP000032180"/>
    </source>
</evidence>
<feature type="transmembrane region" description="Helical" evidence="8">
    <location>
        <begin position="261"/>
        <end position="283"/>
    </location>
</feature>
<dbReference type="Gramene" id="LPERR11G04410.1">
    <property type="protein sequence ID" value="LPERR11G04410.1"/>
    <property type="gene ID" value="LPERR11G04410"/>
</dbReference>
<reference evidence="11" key="2">
    <citation type="submission" date="2013-12" db="EMBL/GenBank/DDBJ databases">
        <authorList>
            <person name="Yu Y."/>
            <person name="Lee S."/>
            <person name="de Baynast K."/>
            <person name="Wissotski M."/>
            <person name="Liu L."/>
            <person name="Talag J."/>
            <person name="Goicoechea J."/>
            <person name="Angelova A."/>
            <person name="Jetty R."/>
            <person name="Kudrna D."/>
            <person name="Golser W."/>
            <person name="Rivera L."/>
            <person name="Zhang J."/>
            <person name="Wing R."/>
        </authorList>
    </citation>
    <scope>NUCLEOTIDE SEQUENCE</scope>
</reference>
<keyword evidence="4 8" id="KW-1133">Transmembrane helix</keyword>
<comment type="subcellular location">
    <subcellularLocation>
        <location evidence="1">Membrane</location>
        <topology evidence="1">Multi-pass membrane protein</topology>
    </subcellularLocation>
</comment>
<dbReference type="InterPro" id="IPR026961">
    <property type="entry name" value="PGG_dom"/>
</dbReference>
<feature type="repeat" description="ANK" evidence="7">
    <location>
        <begin position="150"/>
        <end position="182"/>
    </location>
</feature>
<reference evidence="10 11" key="1">
    <citation type="submission" date="2012-08" db="EMBL/GenBank/DDBJ databases">
        <title>Oryza genome evolution.</title>
        <authorList>
            <person name="Wing R.A."/>
        </authorList>
    </citation>
    <scope>NUCLEOTIDE SEQUENCE</scope>
</reference>
<evidence type="ECO:0000256" key="7">
    <source>
        <dbReference type="PROSITE-ProRule" id="PRU00023"/>
    </source>
</evidence>
<proteinExistence type="predicted"/>
<evidence type="ECO:0000256" key="8">
    <source>
        <dbReference type="SAM" id="Phobius"/>
    </source>
</evidence>